<dbReference type="RefSeq" id="WP_091534069.1">
    <property type="nucleotide sequence ID" value="NZ_FOOC01000008.1"/>
</dbReference>
<evidence type="ECO:0000313" key="2">
    <source>
        <dbReference type="Proteomes" id="UP000199771"/>
    </source>
</evidence>
<dbReference type="STRING" id="1076937.SAMN04488120_10861"/>
<proteinExistence type="predicted"/>
<dbReference type="PANTHER" id="PTHR22602">
    <property type="entry name" value="TRANSFERASE CAF17, MITOCHONDRIAL-RELATED"/>
    <property type="match status" value="1"/>
</dbReference>
<evidence type="ECO:0000313" key="1">
    <source>
        <dbReference type="EMBL" id="SFF55029.1"/>
    </source>
</evidence>
<dbReference type="Gene3D" id="2.40.30.160">
    <property type="match status" value="1"/>
</dbReference>
<dbReference type="Gene3D" id="3.30.70.1630">
    <property type="match status" value="1"/>
</dbReference>
<dbReference type="AlphaFoldDB" id="A0A1I2JL98"/>
<gene>
    <name evidence="1" type="ORF">SAMN04488120_10861</name>
</gene>
<evidence type="ECO:0008006" key="3">
    <source>
        <dbReference type="Google" id="ProtNLM"/>
    </source>
</evidence>
<dbReference type="OrthoDB" id="9796287at2"/>
<sequence>MNPTVALRLSELAYLRVSGADTRAFLQGQLSSDLRRLDAARAQLSSYNSPKGRMLAVMHLIADDETVLIELHRSILDATLARLRLFVLRSQVRLEPADGLSAMGLIGAAAARLLGDAGLPAPEQVLACARDPARGLIVTRRFGETPRYSIVGPHAAIDALAAVWTPLCGFEAWRHADIIAGVPVVHAQTRDRFIPQMANLDLLGGIAFDKGCYTGQEIVARLHYLGQLKRRMFVARIEGRAPAPGAEVVAQEPPVPAGEIVDAVDTEGGAIATVVLQLAHRDAALRLAEGPRLTIVDGPAD</sequence>
<reference evidence="1 2" key="1">
    <citation type="submission" date="2016-10" db="EMBL/GenBank/DDBJ databases">
        <authorList>
            <person name="de Groot N.N."/>
        </authorList>
    </citation>
    <scope>NUCLEOTIDE SEQUENCE [LARGE SCALE GENOMIC DNA]</scope>
    <source>
        <strain evidence="1 2">DSM 23609</strain>
    </source>
</reference>
<dbReference type="InterPro" id="IPR017703">
    <property type="entry name" value="YgfZ/GCV_T_CS"/>
</dbReference>
<keyword evidence="2" id="KW-1185">Reference proteome</keyword>
<dbReference type="Gene3D" id="3.30.70.1400">
    <property type="entry name" value="Aminomethyltransferase beta-barrel domains"/>
    <property type="match status" value="1"/>
</dbReference>
<accession>A0A1I2JL98</accession>
<organism evidence="1 2">
    <name type="scientific">Fontimonas thermophila</name>
    <dbReference type="NCBI Taxonomy" id="1076937"/>
    <lineage>
        <taxon>Bacteria</taxon>
        <taxon>Pseudomonadati</taxon>
        <taxon>Pseudomonadota</taxon>
        <taxon>Gammaproteobacteria</taxon>
        <taxon>Nevskiales</taxon>
        <taxon>Nevskiaceae</taxon>
        <taxon>Fontimonas</taxon>
    </lineage>
</organism>
<dbReference type="GO" id="GO:0016226">
    <property type="term" value="P:iron-sulfur cluster assembly"/>
    <property type="evidence" value="ECO:0007669"/>
    <property type="project" value="TreeGrafter"/>
</dbReference>
<dbReference type="NCBIfam" id="TIGR03317">
    <property type="entry name" value="ygfZ_signature"/>
    <property type="match status" value="1"/>
</dbReference>
<dbReference type="SUPFAM" id="SSF103025">
    <property type="entry name" value="Folate-binding domain"/>
    <property type="match status" value="1"/>
</dbReference>
<dbReference type="InterPro" id="IPR045179">
    <property type="entry name" value="YgfZ/GcvT"/>
</dbReference>
<name>A0A1I2JL98_9GAMM</name>
<dbReference type="EMBL" id="FOOC01000008">
    <property type="protein sequence ID" value="SFF55029.1"/>
    <property type="molecule type" value="Genomic_DNA"/>
</dbReference>
<dbReference type="PANTHER" id="PTHR22602:SF0">
    <property type="entry name" value="TRANSFERASE CAF17, MITOCHONDRIAL-RELATED"/>
    <property type="match status" value="1"/>
</dbReference>
<protein>
    <recommendedName>
        <fullName evidence="3">Aminomethyltransferase folate-binding domain-containing protein</fullName>
    </recommendedName>
</protein>
<dbReference type="Proteomes" id="UP000199771">
    <property type="component" value="Unassembled WGS sequence"/>
</dbReference>